<evidence type="ECO:0000256" key="8">
    <source>
        <dbReference type="ARBA" id="ARBA00022982"/>
    </source>
</evidence>
<evidence type="ECO:0000256" key="13">
    <source>
        <dbReference type="SAM" id="Phobius"/>
    </source>
</evidence>
<evidence type="ECO:0000256" key="3">
    <source>
        <dbReference type="ARBA" id="ARBA00022448"/>
    </source>
</evidence>
<evidence type="ECO:0000256" key="1">
    <source>
        <dbReference type="ARBA" id="ARBA00001970"/>
    </source>
</evidence>
<dbReference type="AlphaFoldDB" id="A0A1S8CG05"/>
<dbReference type="OrthoDB" id="8589936at2"/>
<keyword evidence="8" id="KW-0249">Electron transport</keyword>
<gene>
    <name evidence="15" type="ORF">BMI79_20210</name>
</gene>
<accession>A0A1S8CG05</accession>
<keyword evidence="11 13" id="KW-0472">Membrane</keyword>
<dbReference type="GO" id="GO:0020037">
    <property type="term" value="F:heme binding"/>
    <property type="evidence" value="ECO:0007669"/>
    <property type="project" value="TreeGrafter"/>
</dbReference>
<dbReference type="GO" id="GO:0022904">
    <property type="term" value="P:respiratory electron transport chain"/>
    <property type="evidence" value="ECO:0007669"/>
    <property type="project" value="InterPro"/>
</dbReference>
<reference evidence="15 16" key="1">
    <citation type="submission" date="2016-11" db="EMBL/GenBank/DDBJ databases">
        <title>Rahnella oryzae sp. nov., isolated from rice root.</title>
        <authorList>
            <person name="Zhang X.-X."/>
            <person name="Zhang J."/>
        </authorList>
    </citation>
    <scope>NUCLEOTIDE SEQUENCE [LARGE SCALE GENOMIC DNA]</scope>
    <source>
        <strain evidence="15 16">J11-6</strain>
    </source>
</reference>
<dbReference type="SUPFAM" id="SSF81342">
    <property type="entry name" value="Transmembrane di-heme cytochromes"/>
    <property type="match status" value="1"/>
</dbReference>
<comment type="subcellular location">
    <subcellularLocation>
        <location evidence="2">Cell membrane</location>
        <topology evidence="2">Multi-pass membrane protein</topology>
    </subcellularLocation>
</comment>
<organism evidence="15 16">
    <name type="scientific">Serratia oryzae</name>
    <dbReference type="NCBI Taxonomy" id="2034155"/>
    <lineage>
        <taxon>Bacteria</taxon>
        <taxon>Pseudomonadati</taxon>
        <taxon>Pseudomonadota</taxon>
        <taxon>Gammaproteobacteria</taxon>
        <taxon>Enterobacterales</taxon>
        <taxon>Yersiniaceae</taxon>
        <taxon>Serratia</taxon>
    </lineage>
</organism>
<feature type="transmembrane region" description="Helical" evidence="13">
    <location>
        <begin position="88"/>
        <end position="107"/>
    </location>
</feature>
<dbReference type="Proteomes" id="UP000216021">
    <property type="component" value="Unassembled WGS sequence"/>
</dbReference>
<dbReference type="Pfam" id="PF01292">
    <property type="entry name" value="Ni_hydr_CYTB"/>
    <property type="match status" value="1"/>
</dbReference>
<evidence type="ECO:0000259" key="14">
    <source>
        <dbReference type="Pfam" id="PF01292"/>
    </source>
</evidence>
<feature type="domain" description="Cytochrome b561 bacterial/Ni-hydrogenase" evidence="14">
    <location>
        <begin position="5"/>
        <end position="173"/>
    </location>
</feature>
<evidence type="ECO:0000256" key="5">
    <source>
        <dbReference type="ARBA" id="ARBA00022617"/>
    </source>
</evidence>
<evidence type="ECO:0000256" key="10">
    <source>
        <dbReference type="ARBA" id="ARBA00023004"/>
    </source>
</evidence>
<evidence type="ECO:0000313" key="15">
    <source>
        <dbReference type="EMBL" id="OMQ20025.1"/>
    </source>
</evidence>
<dbReference type="PANTHER" id="PTHR30529">
    <property type="entry name" value="CYTOCHROME B561"/>
    <property type="match status" value="1"/>
</dbReference>
<keyword evidence="10" id="KW-0408">Iron</keyword>
<comment type="cofactor">
    <cofactor evidence="1">
        <name>heme b</name>
        <dbReference type="ChEBI" id="CHEBI:60344"/>
    </cofactor>
</comment>
<feature type="transmembrane region" description="Helical" evidence="13">
    <location>
        <begin position="12"/>
        <end position="29"/>
    </location>
</feature>
<dbReference type="GO" id="GO:0009055">
    <property type="term" value="F:electron transfer activity"/>
    <property type="evidence" value="ECO:0007669"/>
    <property type="project" value="InterPro"/>
</dbReference>
<keyword evidence="4" id="KW-1003">Cell membrane</keyword>
<sequence>MVARFAKSQIILHWLTLLMVILTYSAMLLKDSVPEDDIDLVKNLHFNFGLSVFVLMFLRLCLRQRNAVPPITPALEAWQKLGSKVFHWLLYLLFLSLPILGVLTLAYGGKEWVLLGWQVPQWVTPDPGMRSLIKDIHEALANTGYFIIGAHTSAALYHHYLRGDDTLRRMMPGK</sequence>
<comment type="similarity">
    <text evidence="12">Belongs to the cytochrome b561 family.</text>
</comment>
<dbReference type="EMBL" id="MOXD01000015">
    <property type="protein sequence ID" value="OMQ20025.1"/>
    <property type="molecule type" value="Genomic_DNA"/>
</dbReference>
<dbReference type="PANTHER" id="PTHR30529:SF3">
    <property type="entry name" value="CYTOCHROME B561 HOMOLOG 1"/>
    <property type="match status" value="1"/>
</dbReference>
<evidence type="ECO:0000256" key="9">
    <source>
        <dbReference type="ARBA" id="ARBA00022989"/>
    </source>
</evidence>
<keyword evidence="16" id="KW-1185">Reference proteome</keyword>
<evidence type="ECO:0000256" key="6">
    <source>
        <dbReference type="ARBA" id="ARBA00022692"/>
    </source>
</evidence>
<keyword evidence="6 13" id="KW-0812">Transmembrane</keyword>
<dbReference type="InterPro" id="IPR016174">
    <property type="entry name" value="Di-haem_cyt_TM"/>
</dbReference>
<name>A0A1S8CG05_9GAMM</name>
<comment type="caution">
    <text evidence="15">The sequence shown here is derived from an EMBL/GenBank/DDBJ whole genome shotgun (WGS) entry which is preliminary data.</text>
</comment>
<keyword evidence="9 13" id="KW-1133">Transmembrane helix</keyword>
<keyword evidence="3" id="KW-0813">Transport</keyword>
<evidence type="ECO:0000256" key="2">
    <source>
        <dbReference type="ARBA" id="ARBA00004651"/>
    </source>
</evidence>
<evidence type="ECO:0000256" key="11">
    <source>
        <dbReference type="ARBA" id="ARBA00023136"/>
    </source>
</evidence>
<evidence type="ECO:0000256" key="7">
    <source>
        <dbReference type="ARBA" id="ARBA00022723"/>
    </source>
</evidence>
<dbReference type="InterPro" id="IPR052168">
    <property type="entry name" value="Cytochrome_b561_oxidase"/>
</dbReference>
<feature type="transmembrane region" description="Helical" evidence="13">
    <location>
        <begin position="44"/>
        <end position="62"/>
    </location>
</feature>
<dbReference type="GO" id="GO:0046872">
    <property type="term" value="F:metal ion binding"/>
    <property type="evidence" value="ECO:0007669"/>
    <property type="project" value="UniProtKB-KW"/>
</dbReference>
<dbReference type="RefSeq" id="WP_076944062.1">
    <property type="nucleotide sequence ID" value="NZ_MOXD01000015.1"/>
</dbReference>
<protein>
    <submittedName>
        <fullName evidence="15">Cytochrome b</fullName>
    </submittedName>
</protein>
<keyword evidence="7" id="KW-0479">Metal-binding</keyword>
<proteinExistence type="inferred from homology"/>
<evidence type="ECO:0000256" key="4">
    <source>
        <dbReference type="ARBA" id="ARBA00022475"/>
    </source>
</evidence>
<evidence type="ECO:0000256" key="12">
    <source>
        <dbReference type="ARBA" id="ARBA00037975"/>
    </source>
</evidence>
<keyword evidence="5" id="KW-0349">Heme</keyword>
<feature type="transmembrane region" description="Helical" evidence="13">
    <location>
        <begin position="139"/>
        <end position="161"/>
    </location>
</feature>
<dbReference type="InterPro" id="IPR011577">
    <property type="entry name" value="Cyt_b561_bac/Ni-Hgenase"/>
</dbReference>
<evidence type="ECO:0000313" key="16">
    <source>
        <dbReference type="Proteomes" id="UP000216021"/>
    </source>
</evidence>
<dbReference type="GO" id="GO:0005886">
    <property type="term" value="C:plasma membrane"/>
    <property type="evidence" value="ECO:0007669"/>
    <property type="project" value="UniProtKB-SubCell"/>
</dbReference>